<dbReference type="PANTHER" id="PTHR36511:SF3">
    <property type="entry name" value="ANTITOXIN HIGA-2"/>
    <property type="match status" value="1"/>
</dbReference>
<dbReference type="RefSeq" id="WP_144044792.1">
    <property type="nucleotide sequence ID" value="NZ_CP041614.1"/>
</dbReference>
<evidence type="ECO:0000256" key="1">
    <source>
        <dbReference type="ARBA" id="ARBA00023015"/>
    </source>
</evidence>
<keyword evidence="3" id="KW-0804">Transcription</keyword>
<evidence type="ECO:0000256" key="2">
    <source>
        <dbReference type="ARBA" id="ARBA00023125"/>
    </source>
</evidence>
<evidence type="ECO:0000259" key="4">
    <source>
        <dbReference type="PROSITE" id="PS50943"/>
    </source>
</evidence>
<protein>
    <submittedName>
        <fullName evidence="5">Helix-turn-helix domain-containing protein</fullName>
    </submittedName>
</protein>
<dbReference type="Pfam" id="PF01381">
    <property type="entry name" value="HTH_3"/>
    <property type="match status" value="1"/>
</dbReference>
<keyword evidence="6" id="KW-1185">Reference proteome</keyword>
<dbReference type="InterPro" id="IPR001387">
    <property type="entry name" value="Cro/C1-type_HTH"/>
</dbReference>
<organism evidence="5 6">
    <name type="scientific">Shewanella psychropiezotolerans</name>
    <dbReference type="NCBI Taxonomy" id="2593655"/>
    <lineage>
        <taxon>Bacteria</taxon>
        <taxon>Pseudomonadati</taxon>
        <taxon>Pseudomonadota</taxon>
        <taxon>Gammaproteobacteria</taxon>
        <taxon>Alteromonadales</taxon>
        <taxon>Shewanellaceae</taxon>
        <taxon>Shewanella</taxon>
    </lineage>
</organism>
<name>A0ABX5WTJ0_9GAMM</name>
<dbReference type="InterPro" id="IPR052359">
    <property type="entry name" value="HTH-type_reg/antitoxin"/>
</dbReference>
<evidence type="ECO:0000313" key="6">
    <source>
        <dbReference type="Proteomes" id="UP000315947"/>
    </source>
</evidence>
<dbReference type="CDD" id="cd00093">
    <property type="entry name" value="HTH_XRE"/>
    <property type="match status" value="1"/>
</dbReference>
<proteinExistence type="predicted"/>
<evidence type="ECO:0000313" key="5">
    <source>
        <dbReference type="EMBL" id="QDO82403.1"/>
    </source>
</evidence>
<sequence>MSDILNSLRDDLEGLVDERLVDQITLREFDKSNLIFNEDITADEIKNLRIVNHISQAVLAETLNISPVSVQRWERGVSKPTGPAVVLLNIIKSRGLKALMA</sequence>
<dbReference type="PROSITE" id="PS50943">
    <property type="entry name" value="HTH_CROC1"/>
    <property type="match status" value="1"/>
</dbReference>
<keyword evidence="1" id="KW-0805">Transcription regulation</keyword>
<gene>
    <name evidence="5" type="ORF">FM037_03030</name>
</gene>
<dbReference type="Gene3D" id="1.10.260.40">
    <property type="entry name" value="lambda repressor-like DNA-binding domains"/>
    <property type="match status" value="1"/>
</dbReference>
<reference evidence="5 6" key="1">
    <citation type="submission" date="2019-07" db="EMBL/GenBank/DDBJ databases">
        <title>Shewanella sp. YLB-06 whole genomic sequence.</title>
        <authorList>
            <person name="Yu L."/>
        </authorList>
    </citation>
    <scope>NUCLEOTIDE SEQUENCE [LARGE SCALE GENOMIC DNA]</scope>
    <source>
        <strain evidence="5 6">YLB-06</strain>
    </source>
</reference>
<dbReference type="EMBL" id="CP041614">
    <property type="protein sequence ID" value="QDO82403.1"/>
    <property type="molecule type" value="Genomic_DNA"/>
</dbReference>
<evidence type="ECO:0000256" key="3">
    <source>
        <dbReference type="ARBA" id="ARBA00023163"/>
    </source>
</evidence>
<keyword evidence="2" id="KW-0238">DNA-binding</keyword>
<accession>A0ABX5WTJ0</accession>
<dbReference type="Proteomes" id="UP000315947">
    <property type="component" value="Chromosome"/>
</dbReference>
<dbReference type="PANTHER" id="PTHR36511">
    <property type="entry name" value="MERR FAMILY BACTERIAL REGULATORY PROTEIN"/>
    <property type="match status" value="1"/>
</dbReference>
<dbReference type="InterPro" id="IPR010982">
    <property type="entry name" value="Lambda_DNA-bd_dom_sf"/>
</dbReference>
<feature type="domain" description="HTH cro/C1-type" evidence="4">
    <location>
        <begin position="45"/>
        <end position="81"/>
    </location>
</feature>
<dbReference type="SUPFAM" id="SSF47413">
    <property type="entry name" value="lambda repressor-like DNA-binding domains"/>
    <property type="match status" value="1"/>
</dbReference>